<keyword evidence="3" id="KW-0732">Signal</keyword>
<comment type="caution">
    <text evidence="5">The sequence shown here is derived from an EMBL/GenBank/DDBJ whole genome shotgun (WGS) entry which is preliminary data.</text>
</comment>
<comment type="subcellular location">
    <subcellularLocation>
        <location evidence="1">Periplasm</location>
    </subcellularLocation>
</comment>
<name>A0ABR8CER6_9CYAN</name>
<keyword evidence="2" id="KW-0813">Transport</keyword>
<dbReference type="EMBL" id="JACJQY010000042">
    <property type="protein sequence ID" value="MBD2319091.1"/>
    <property type="molecule type" value="Genomic_DNA"/>
</dbReference>
<accession>A0ABR8CER6</accession>
<evidence type="ECO:0000256" key="2">
    <source>
        <dbReference type="ARBA" id="ARBA00022448"/>
    </source>
</evidence>
<dbReference type="PRINTS" id="PR00909">
    <property type="entry name" value="SPERMDNBNDNG"/>
</dbReference>
<protein>
    <submittedName>
        <fullName evidence="5">Extracellular solute-binding protein</fullName>
    </submittedName>
</protein>
<dbReference type="SUPFAM" id="SSF53850">
    <property type="entry name" value="Periplasmic binding protein-like II"/>
    <property type="match status" value="1"/>
</dbReference>
<proteinExistence type="predicted"/>
<keyword evidence="6" id="KW-1185">Reference proteome</keyword>
<evidence type="ECO:0000256" key="1">
    <source>
        <dbReference type="ARBA" id="ARBA00004418"/>
    </source>
</evidence>
<dbReference type="Gene3D" id="3.40.190.10">
    <property type="entry name" value="Periplasmic binding protein-like II"/>
    <property type="match status" value="2"/>
</dbReference>
<dbReference type="InterPro" id="IPR001188">
    <property type="entry name" value="Sperm_putr-bd"/>
</dbReference>
<reference evidence="5 6" key="1">
    <citation type="journal article" date="2020" name="ISME J.">
        <title>Comparative genomics reveals insights into cyanobacterial evolution and habitat adaptation.</title>
        <authorList>
            <person name="Chen M.Y."/>
            <person name="Teng W.K."/>
            <person name="Zhao L."/>
            <person name="Hu C.X."/>
            <person name="Zhou Y.K."/>
            <person name="Han B.P."/>
            <person name="Song L.R."/>
            <person name="Shu W.S."/>
        </authorList>
    </citation>
    <scope>NUCLEOTIDE SEQUENCE [LARGE SCALE GENOMIC DNA]</scope>
    <source>
        <strain evidence="5 6">FACHB-1050</strain>
    </source>
</reference>
<evidence type="ECO:0000313" key="6">
    <source>
        <dbReference type="Proteomes" id="UP000618445"/>
    </source>
</evidence>
<evidence type="ECO:0000256" key="4">
    <source>
        <dbReference type="ARBA" id="ARBA00022764"/>
    </source>
</evidence>
<sequence>MDRRKFLVVGGAAIAALGGCQVSNPFDQRDHLRITGLLGAIPSKVINQFESASKTKIEFKAENAPSKLWQELQNYPNIAKEKAPHLISIGDSWLDRAIANSLIQPITPNLLEKIPKWQKLSPLWRQSVTRNNQVWGIPYRWGATAIAYRSDKLKFKITQWSDLWRPELKLKLSLPDDAREVIGLVLKKMGQSYQLENLVERQDVFATLTQELKSLNSQVLTYSSDNYLQSLLADDTFAAVGWTSDMHKAQRQNPNLRVVIPQDGTSLWSDLWVIPKGEAAIAAAEWMNFCLTPEIAAQITSLTEAISASSELDQVPASVKADPIKFFSQDILAKSELIAPLSPSTLTQYKELWTKLRSGTI</sequence>
<dbReference type="PANTHER" id="PTHR30222:SF17">
    <property type="entry name" value="SPERMIDINE_PUTRESCINE-BINDING PERIPLASMIC PROTEIN"/>
    <property type="match status" value="1"/>
</dbReference>
<evidence type="ECO:0000313" key="5">
    <source>
        <dbReference type="EMBL" id="MBD2319091.1"/>
    </source>
</evidence>
<organism evidence="5 6">
    <name type="scientific">Phormidium tenue FACHB-1050</name>
    <dbReference type="NCBI Taxonomy" id="2692857"/>
    <lineage>
        <taxon>Bacteria</taxon>
        <taxon>Bacillati</taxon>
        <taxon>Cyanobacteriota</taxon>
        <taxon>Cyanophyceae</taxon>
        <taxon>Oscillatoriophycideae</taxon>
        <taxon>Oscillatoriales</taxon>
        <taxon>Oscillatoriaceae</taxon>
        <taxon>Phormidium</taxon>
    </lineage>
</organism>
<dbReference type="Proteomes" id="UP000618445">
    <property type="component" value="Unassembled WGS sequence"/>
</dbReference>
<dbReference type="PANTHER" id="PTHR30222">
    <property type="entry name" value="SPERMIDINE/PUTRESCINE-BINDING PERIPLASMIC PROTEIN"/>
    <property type="match status" value="1"/>
</dbReference>
<dbReference type="Pfam" id="PF13343">
    <property type="entry name" value="SBP_bac_6"/>
    <property type="match status" value="1"/>
</dbReference>
<gene>
    <name evidence="5" type="ORF">H6G05_19880</name>
</gene>
<keyword evidence="4" id="KW-0574">Periplasm</keyword>
<dbReference type="RefSeq" id="WP_190580722.1">
    <property type="nucleotide sequence ID" value="NZ_CAWPQU010000037.1"/>
</dbReference>
<evidence type="ECO:0000256" key="3">
    <source>
        <dbReference type="ARBA" id="ARBA00022729"/>
    </source>
</evidence>
<dbReference type="PROSITE" id="PS51257">
    <property type="entry name" value="PROKAR_LIPOPROTEIN"/>
    <property type="match status" value="1"/>
</dbReference>